<sequence>MTKKAELKQLMETITDEEEVAIDAIPLAVKSSRIIDWKIHKEGKKSYYQIGRIVRIKSLLDAVGITVAQVYVDTALMKWAAPVSSDFERYISFGIRLSSTGCIDGEASFYLEELKGACLLLKSEPFRGGERGSWSSWNLLRVLDRKNKEEDLGHHGIS</sequence>
<dbReference type="AlphaFoldDB" id="A0A699HK60"/>
<name>A0A699HK60_TANCI</name>
<proteinExistence type="predicted"/>
<comment type="caution">
    <text evidence="1">The sequence shown here is derived from an EMBL/GenBank/DDBJ whole genome shotgun (WGS) entry which is preliminary data.</text>
</comment>
<organism evidence="1">
    <name type="scientific">Tanacetum cinerariifolium</name>
    <name type="common">Dalmatian daisy</name>
    <name type="synonym">Chrysanthemum cinerariifolium</name>
    <dbReference type="NCBI Taxonomy" id="118510"/>
    <lineage>
        <taxon>Eukaryota</taxon>
        <taxon>Viridiplantae</taxon>
        <taxon>Streptophyta</taxon>
        <taxon>Embryophyta</taxon>
        <taxon>Tracheophyta</taxon>
        <taxon>Spermatophyta</taxon>
        <taxon>Magnoliopsida</taxon>
        <taxon>eudicotyledons</taxon>
        <taxon>Gunneridae</taxon>
        <taxon>Pentapetalae</taxon>
        <taxon>asterids</taxon>
        <taxon>campanulids</taxon>
        <taxon>Asterales</taxon>
        <taxon>Asteraceae</taxon>
        <taxon>Asteroideae</taxon>
        <taxon>Anthemideae</taxon>
        <taxon>Anthemidinae</taxon>
        <taxon>Tanacetum</taxon>
    </lineage>
</organism>
<gene>
    <name evidence="1" type="ORF">Tci_403379</name>
</gene>
<dbReference type="EMBL" id="BKCJ010168340">
    <property type="protein sequence ID" value="GEY31405.1"/>
    <property type="molecule type" value="Genomic_DNA"/>
</dbReference>
<evidence type="ECO:0000313" key="1">
    <source>
        <dbReference type="EMBL" id="GEY31405.1"/>
    </source>
</evidence>
<reference evidence="1" key="1">
    <citation type="journal article" date="2019" name="Sci. Rep.">
        <title>Draft genome of Tanacetum cinerariifolium, the natural source of mosquito coil.</title>
        <authorList>
            <person name="Yamashiro T."/>
            <person name="Shiraishi A."/>
            <person name="Satake H."/>
            <person name="Nakayama K."/>
        </authorList>
    </citation>
    <scope>NUCLEOTIDE SEQUENCE</scope>
</reference>
<accession>A0A699HK60</accession>
<protein>
    <submittedName>
        <fullName evidence="1">Uncharacterized protein</fullName>
    </submittedName>
</protein>